<dbReference type="Proteomes" id="UP000462055">
    <property type="component" value="Unassembled WGS sequence"/>
</dbReference>
<dbReference type="InterPro" id="IPR042099">
    <property type="entry name" value="ANL_N_sf"/>
</dbReference>
<dbReference type="PANTHER" id="PTHR43845">
    <property type="entry name" value="BLR5969 PROTEIN"/>
    <property type="match status" value="1"/>
</dbReference>
<gene>
    <name evidence="2" type="ORF">F8568_023415</name>
</gene>
<evidence type="ECO:0000313" key="2">
    <source>
        <dbReference type="EMBL" id="MWA03273.1"/>
    </source>
</evidence>
<dbReference type="Pfam" id="PF14535">
    <property type="entry name" value="AMP-binding_C_2"/>
    <property type="match status" value="1"/>
</dbReference>
<dbReference type="Gene3D" id="3.30.300.30">
    <property type="match status" value="1"/>
</dbReference>
<reference evidence="2" key="1">
    <citation type="submission" date="2019-12" db="EMBL/GenBank/DDBJ databases">
        <title>Actinomadura physcomitrii sp. nov., a novel actinomycete isolated from moss [Physcomitrium sphaericum (Ludw) Fuernr].</title>
        <authorList>
            <person name="Zhuang X."/>
        </authorList>
    </citation>
    <scope>NUCLEOTIDE SEQUENCE [LARGE SCALE GENOMIC DNA]</scope>
    <source>
        <strain evidence="2">LD22</strain>
    </source>
</reference>
<dbReference type="EMBL" id="WBMS02000018">
    <property type="protein sequence ID" value="MWA03273.1"/>
    <property type="molecule type" value="Genomic_DNA"/>
</dbReference>
<evidence type="ECO:0000259" key="1">
    <source>
        <dbReference type="Pfam" id="PF14535"/>
    </source>
</evidence>
<sequence>MGTARKYWDMEIEPLLNTPEIRDLQWSRLQQLLHRLYEGKPFWRERMEAAGARPEELKGLDDFSRRMPIMDKAQRRQLLADCDGDVIRAVDRSIAVPVDEVVLMAATSGTTGEPTPYPHTERDNQVAAELFARLLWRAGLRRGDRVVHAFGLSMWLAGVPYVQRMQHSGVCLLPVGAEGGSQRILRFAKQFQADALFATPSLVEHLIEKAPELIGMPVGELGIKTIVCAGEPGAGIAEVRRRIQDAYGATLYDHGGGFGISCDHSEYQGMHHVADDKLIFELVDPDTREPVPFEHGARGLAVQTTLEAEGMLWMRETFGDIVQVFTEPCPCGASGFRFKVVGRADDMLKVKGVMVYPAAIDGVITGFAPRVTGEFRIVLDDPPPRVVPPLVLRVERGENVPDEQLPALANEIEERMSSTLKVSPRIEWVAPYTFERTGGKTNFFDRRY</sequence>
<dbReference type="PANTHER" id="PTHR43845:SF1">
    <property type="entry name" value="BLR5969 PROTEIN"/>
    <property type="match status" value="1"/>
</dbReference>
<organism evidence="2 3">
    <name type="scientific">Actinomadura physcomitrii</name>
    <dbReference type="NCBI Taxonomy" id="2650748"/>
    <lineage>
        <taxon>Bacteria</taxon>
        <taxon>Bacillati</taxon>
        <taxon>Actinomycetota</taxon>
        <taxon>Actinomycetes</taxon>
        <taxon>Streptosporangiales</taxon>
        <taxon>Thermomonosporaceae</taxon>
        <taxon>Actinomadura</taxon>
    </lineage>
</organism>
<proteinExistence type="predicted"/>
<dbReference type="InterPro" id="IPR045851">
    <property type="entry name" value="AMP-bd_C_sf"/>
</dbReference>
<name>A0A6I4MC39_9ACTN</name>
<dbReference type="InterPro" id="IPR028154">
    <property type="entry name" value="AMP-dep_Lig_C"/>
</dbReference>
<evidence type="ECO:0000313" key="3">
    <source>
        <dbReference type="Proteomes" id="UP000462055"/>
    </source>
</evidence>
<protein>
    <submittedName>
        <fullName evidence="2">AMP-binding protein</fullName>
    </submittedName>
</protein>
<dbReference type="SUPFAM" id="SSF56801">
    <property type="entry name" value="Acetyl-CoA synthetase-like"/>
    <property type="match status" value="1"/>
</dbReference>
<comment type="caution">
    <text evidence="2">The sequence shown here is derived from an EMBL/GenBank/DDBJ whole genome shotgun (WGS) entry which is preliminary data.</text>
</comment>
<accession>A0A6I4MC39</accession>
<dbReference type="Gene3D" id="3.40.50.12780">
    <property type="entry name" value="N-terminal domain of ligase-like"/>
    <property type="match status" value="1"/>
</dbReference>
<dbReference type="AlphaFoldDB" id="A0A6I4MC39"/>
<keyword evidence="3" id="KW-1185">Reference proteome</keyword>
<feature type="domain" description="AMP-dependent ligase C-terminal" evidence="1">
    <location>
        <begin position="352"/>
        <end position="447"/>
    </location>
</feature>